<evidence type="ECO:0000313" key="2">
    <source>
        <dbReference type="Proteomes" id="UP001056291"/>
    </source>
</evidence>
<dbReference type="RefSeq" id="WP_251936580.1">
    <property type="nucleotide sequence ID" value="NZ_CP098747.1"/>
</dbReference>
<gene>
    <name evidence="1" type="ORF">NBZ79_06525</name>
</gene>
<reference evidence="1" key="1">
    <citation type="submission" date="2022-06" db="EMBL/GenBank/DDBJ databases">
        <title>Sneathiella actinostolidae sp. nov., isolated from a sea anemonein the Western Pacific Ocean.</title>
        <authorList>
            <person name="Wei M.J."/>
        </authorList>
    </citation>
    <scope>NUCLEOTIDE SEQUENCE</scope>
    <source>
        <strain evidence="1">PHK-P5</strain>
    </source>
</reference>
<accession>A0ABY4W622</accession>
<dbReference type="Proteomes" id="UP001056291">
    <property type="component" value="Chromosome"/>
</dbReference>
<dbReference type="InterPro" id="IPR045767">
    <property type="entry name" value="DUF6134"/>
</dbReference>
<dbReference type="Pfam" id="PF19630">
    <property type="entry name" value="DUF6134"/>
    <property type="match status" value="1"/>
</dbReference>
<evidence type="ECO:0000313" key="1">
    <source>
        <dbReference type="EMBL" id="USG62630.1"/>
    </source>
</evidence>
<keyword evidence="2" id="KW-1185">Reference proteome</keyword>
<protein>
    <submittedName>
        <fullName evidence="1">DUF6134 family protein</fullName>
    </submittedName>
</protein>
<dbReference type="EMBL" id="CP098747">
    <property type="protein sequence ID" value="USG62630.1"/>
    <property type="molecule type" value="Genomic_DNA"/>
</dbReference>
<organism evidence="1 2">
    <name type="scientific">Sneathiella marina</name>
    <dbReference type="NCBI Taxonomy" id="2950108"/>
    <lineage>
        <taxon>Bacteria</taxon>
        <taxon>Pseudomonadati</taxon>
        <taxon>Pseudomonadota</taxon>
        <taxon>Alphaproteobacteria</taxon>
        <taxon>Sneathiellales</taxon>
        <taxon>Sneathiellaceae</taxon>
        <taxon>Sneathiella</taxon>
    </lineage>
</organism>
<name>A0ABY4W622_9PROT</name>
<sequence length="210" mass="23869">MFRSLSIFFVIALFFVGVAHAEKKQENIFASVFLKGDKIGHIHLTTVTNEKGEIEELKANASVSFLGMEVYGFTQNLTEKWLNGELQEMRGKTDDNGTPHEISLDRDNTGYKATYNMKAIDLPITAFPTSPWHYDITKNKLLFNIVDFELLAVQIQSEPDTVEIEGNSIETVKFTFTGDWKAILWFDKSNKFLKGDYDISGRQITVVVDQ</sequence>
<proteinExistence type="predicted"/>